<dbReference type="Proteomes" id="UP000018130">
    <property type="component" value="Unassembled WGS sequence"/>
</dbReference>
<comment type="caution">
    <text evidence="2">The sequence shown here is derived from an EMBL/GenBank/DDBJ whole genome shotgun (WGS) entry which is preliminary data.</text>
</comment>
<evidence type="ECO:0000313" key="3">
    <source>
        <dbReference type="Proteomes" id="UP000018130"/>
    </source>
</evidence>
<gene>
    <name evidence="2" type="ORF">CWATWH0402_1523</name>
</gene>
<name>T2JTZ7_CROWT</name>
<organism evidence="2 3">
    <name type="scientific">Crocosphaera watsonii WH 0402</name>
    <dbReference type="NCBI Taxonomy" id="1284629"/>
    <lineage>
        <taxon>Bacteria</taxon>
        <taxon>Bacillati</taxon>
        <taxon>Cyanobacteriota</taxon>
        <taxon>Cyanophyceae</taxon>
        <taxon>Oscillatoriophycideae</taxon>
        <taxon>Chroococcales</taxon>
        <taxon>Aphanothecaceae</taxon>
        <taxon>Crocosphaera</taxon>
    </lineage>
</organism>
<dbReference type="EMBL" id="CAQN01000790">
    <property type="protein sequence ID" value="CCQ68549.1"/>
    <property type="molecule type" value="Genomic_DNA"/>
</dbReference>
<feature type="coiled-coil region" evidence="1">
    <location>
        <begin position="36"/>
        <end position="63"/>
    </location>
</feature>
<dbReference type="AlphaFoldDB" id="T2JTZ7"/>
<sequence length="81" mass="9107">MVGNSPPVNVRITGDPLPTFKLGTADSTAYKEMLKAIARRNEIQRLLKKLETLEKQVNADKFKPRKPRQPGLTTLVIATQY</sequence>
<reference evidence="2 3" key="1">
    <citation type="submission" date="2013-01" db="EMBL/GenBank/DDBJ databases">
        <authorList>
            <person name="Bench S."/>
        </authorList>
    </citation>
    <scope>NUCLEOTIDE SEQUENCE [LARGE SCALE GENOMIC DNA]</scope>
    <source>
        <strain evidence="2 3">WH 0402</strain>
    </source>
</reference>
<protein>
    <submittedName>
        <fullName evidence="2">Uncharacterized protein</fullName>
    </submittedName>
</protein>
<evidence type="ECO:0000313" key="2">
    <source>
        <dbReference type="EMBL" id="CCQ68549.1"/>
    </source>
</evidence>
<accession>T2JTZ7</accession>
<proteinExistence type="predicted"/>
<keyword evidence="1" id="KW-0175">Coiled coil</keyword>
<evidence type="ECO:0000256" key="1">
    <source>
        <dbReference type="SAM" id="Coils"/>
    </source>
</evidence>
<reference evidence="2 3" key="2">
    <citation type="submission" date="2013-09" db="EMBL/GenBank/DDBJ databases">
        <title>Whole genome comparison of six Crocosphaera watsonii strains with differing phenotypes.</title>
        <authorList>
            <person name="Bench S.R."/>
            <person name="Heller P."/>
            <person name="Frank I."/>
            <person name="Arciniega M."/>
            <person name="Shilova I.N."/>
            <person name="Zehr J.P."/>
        </authorList>
    </citation>
    <scope>NUCLEOTIDE SEQUENCE [LARGE SCALE GENOMIC DNA]</scope>
    <source>
        <strain evidence="2 3">WH 0402</strain>
    </source>
</reference>